<dbReference type="GO" id="GO:0016740">
    <property type="term" value="F:transferase activity"/>
    <property type="evidence" value="ECO:0007669"/>
    <property type="project" value="UniProtKB-KW"/>
</dbReference>
<dbReference type="Pfam" id="PF20142">
    <property type="entry name" value="Scaffold"/>
    <property type="match status" value="1"/>
</dbReference>
<evidence type="ECO:0000256" key="5">
    <source>
        <dbReference type="ARBA" id="ARBA00022984"/>
    </source>
</evidence>
<evidence type="ECO:0000313" key="9">
    <source>
        <dbReference type="EMBL" id="KGO80880.1"/>
    </source>
</evidence>
<sequence>MKRPLLLTLFTVITLLTVFSCKKKTEEEKEIEEIARADVHEHDNIIPIDTTKFDAFFQKYPDFKKFEGEIKKLYRKHDHYIWHDDKGLIEFADVLHHLSSNLEEEGVKKNMPYKDSVDQLFFAGNSKPDTESELLVSSMYFYYAKNVLQGLDPSESEATGWYLPRDRVDYVSYLDTLMRKPELIKKDRDEVFTQYYNLRKGLEKYRTIEKNGGWNTKIAFEDGVKSIKPGDSSVTVTEVRKRLFTEGYLKNDSGNKVFDDELLTAINRYEKVHYRNQSKAITKDILAELNVPVEERIKTITVNMERCRWVPSSINSEKEYIAVNIPSYRLYYFRDKDTVLISNVVVGKALHKTVIFSGEMSYLAFSPYWNVPTSILRNEIEPAIAKNPDYLAQHNMEWNGKSVRQKPGKNNSLGLVKFMFPNSNNIYLHDTPAKSLFSREDRAFSHGCVRVQKARELAIAITSKDGGWTEKQVDAAMHKSSENIYRLKEKIPVFLTYFTAWADKNGNVVFFDDVYKRDDRLADMLYM</sequence>
<accession>A0A0A2LXM5</accession>
<dbReference type="GO" id="GO:0071555">
    <property type="term" value="P:cell wall organization"/>
    <property type="evidence" value="ECO:0007669"/>
    <property type="project" value="UniProtKB-UniRule"/>
</dbReference>
<dbReference type="Pfam" id="PF03734">
    <property type="entry name" value="YkuD"/>
    <property type="match status" value="1"/>
</dbReference>
<proteinExistence type="inferred from homology"/>
<keyword evidence="10" id="KW-1185">Reference proteome</keyword>
<dbReference type="STRING" id="1406840.Q763_10150"/>
<evidence type="ECO:0000256" key="4">
    <source>
        <dbReference type="ARBA" id="ARBA00022960"/>
    </source>
</evidence>
<evidence type="ECO:0000256" key="3">
    <source>
        <dbReference type="ARBA" id="ARBA00022679"/>
    </source>
</evidence>
<keyword evidence="4 7" id="KW-0133">Cell shape</keyword>
<comment type="similarity">
    <text evidence="2">Belongs to the YkuD family.</text>
</comment>
<dbReference type="CDD" id="cd16913">
    <property type="entry name" value="YkuD_like"/>
    <property type="match status" value="1"/>
</dbReference>
<dbReference type="AlphaFoldDB" id="A0A0A2LXM5"/>
<keyword evidence="5 7" id="KW-0573">Peptidoglycan synthesis</keyword>
<feature type="active site" description="Nucleophile" evidence="7">
    <location>
        <position position="448"/>
    </location>
</feature>
<name>A0A0A2LXM5_9FLAO</name>
<dbReference type="PANTHER" id="PTHR41533">
    <property type="entry name" value="L,D-TRANSPEPTIDASE HI_1667-RELATED"/>
    <property type="match status" value="1"/>
</dbReference>
<dbReference type="InterPro" id="IPR045380">
    <property type="entry name" value="LD_TPept_scaffold_dom"/>
</dbReference>
<dbReference type="PROSITE" id="PS52029">
    <property type="entry name" value="LD_TPASE"/>
    <property type="match status" value="1"/>
</dbReference>
<reference evidence="9 10" key="1">
    <citation type="submission" date="2013-09" db="EMBL/GenBank/DDBJ databases">
        <authorList>
            <person name="Zeng Z."/>
            <person name="Chen C."/>
        </authorList>
    </citation>
    <scope>NUCLEOTIDE SEQUENCE [LARGE SCALE GENOMIC DNA]</scope>
    <source>
        <strain evidence="9 10">F44-8</strain>
    </source>
</reference>
<dbReference type="PROSITE" id="PS51257">
    <property type="entry name" value="PROKAR_LIPOPROTEIN"/>
    <property type="match status" value="1"/>
</dbReference>
<dbReference type="UniPathway" id="UPA00219"/>
<dbReference type="SUPFAM" id="SSF141523">
    <property type="entry name" value="L,D-transpeptidase catalytic domain-like"/>
    <property type="match status" value="1"/>
</dbReference>
<evidence type="ECO:0000259" key="8">
    <source>
        <dbReference type="PROSITE" id="PS52029"/>
    </source>
</evidence>
<dbReference type="InterPro" id="IPR038063">
    <property type="entry name" value="Transpep_catalytic_dom"/>
</dbReference>
<evidence type="ECO:0000256" key="1">
    <source>
        <dbReference type="ARBA" id="ARBA00004752"/>
    </source>
</evidence>
<feature type="active site" description="Proton donor/acceptor" evidence="7">
    <location>
        <position position="429"/>
    </location>
</feature>
<evidence type="ECO:0000256" key="7">
    <source>
        <dbReference type="PROSITE-ProRule" id="PRU01373"/>
    </source>
</evidence>
<dbReference type="PANTHER" id="PTHR41533:SF2">
    <property type="entry name" value="BLR7131 PROTEIN"/>
    <property type="match status" value="1"/>
</dbReference>
<comment type="caution">
    <text evidence="9">The sequence shown here is derived from an EMBL/GenBank/DDBJ whole genome shotgun (WGS) entry which is preliminary data.</text>
</comment>
<dbReference type="InterPro" id="IPR052905">
    <property type="entry name" value="LD-transpeptidase_YkuD-like"/>
</dbReference>
<dbReference type="GO" id="GO:0009252">
    <property type="term" value="P:peptidoglycan biosynthetic process"/>
    <property type="evidence" value="ECO:0007669"/>
    <property type="project" value="UniProtKB-UniPathway"/>
</dbReference>
<evidence type="ECO:0000313" key="10">
    <source>
        <dbReference type="Proteomes" id="UP000030129"/>
    </source>
</evidence>
<dbReference type="eggNOG" id="COG2989">
    <property type="taxonomic scope" value="Bacteria"/>
</dbReference>
<dbReference type="InterPro" id="IPR005490">
    <property type="entry name" value="LD_TPept_cat_dom"/>
</dbReference>
<dbReference type="Proteomes" id="UP000030129">
    <property type="component" value="Unassembled WGS sequence"/>
</dbReference>
<dbReference type="Gene3D" id="2.40.440.10">
    <property type="entry name" value="L,D-transpeptidase catalytic domain-like"/>
    <property type="match status" value="1"/>
</dbReference>
<comment type="pathway">
    <text evidence="1 7">Cell wall biogenesis; peptidoglycan biosynthesis.</text>
</comment>
<feature type="domain" description="L,D-TPase catalytic" evidence="8">
    <location>
        <begin position="319"/>
        <end position="476"/>
    </location>
</feature>
<gene>
    <name evidence="9" type="ORF">Q763_10150</name>
</gene>
<keyword evidence="3" id="KW-0808">Transferase</keyword>
<dbReference type="GO" id="GO:0008360">
    <property type="term" value="P:regulation of cell shape"/>
    <property type="evidence" value="ECO:0007669"/>
    <property type="project" value="UniProtKB-UniRule"/>
</dbReference>
<evidence type="ECO:0000256" key="6">
    <source>
        <dbReference type="ARBA" id="ARBA00023316"/>
    </source>
</evidence>
<organism evidence="9 10">
    <name type="scientific">Flavobacterium beibuense F44-8</name>
    <dbReference type="NCBI Taxonomy" id="1406840"/>
    <lineage>
        <taxon>Bacteria</taxon>
        <taxon>Pseudomonadati</taxon>
        <taxon>Bacteroidota</taxon>
        <taxon>Flavobacteriia</taxon>
        <taxon>Flavobacteriales</taxon>
        <taxon>Flavobacteriaceae</taxon>
        <taxon>Flavobacterium</taxon>
    </lineage>
</organism>
<evidence type="ECO:0000256" key="2">
    <source>
        <dbReference type="ARBA" id="ARBA00005992"/>
    </source>
</evidence>
<keyword evidence="6 7" id="KW-0961">Cell wall biogenesis/degradation</keyword>
<dbReference type="RefSeq" id="WP_035133723.1">
    <property type="nucleotide sequence ID" value="NZ_JRLV01000009.1"/>
</dbReference>
<dbReference type="GO" id="GO:0004180">
    <property type="term" value="F:carboxypeptidase activity"/>
    <property type="evidence" value="ECO:0007669"/>
    <property type="project" value="UniProtKB-ARBA"/>
</dbReference>
<protein>
    <submittedName>
        <fullName evidence="9">L,D-transpeptidase YcbB</fullName>
    </submittedName>
</protein>
<dbReference type="EMBL" id="JRLV01000009">
    <property type="protein sequence ID" value="KGO80880.1"/>
    <property type="molecule type" value="Genomic_DNA"/>
</dbReference>